<evidence type="ECO:0000313" key="2">
    <source>
        <dbReference type="Proteomes" id="UP000287651"/>
    </source>
</evidence>
<reference evidence="1 2" key="1">
    <citation type="journal article" date="2014" name="Agronomy (Basel)">
        <title>A Draft Genome Sequence for Ensete ventricosum, the Drought-Tolerant Tree Against Hunger.</title>
        <authorList>
            <person name="Harrison J."/>
            <person name="Moore K.A."/>
            <person name="Paszkiewicz K."/>
            <person name="Jones T."/>
            <person name="Grant M."/>
            <person name="Ambacheew D."/>
            <person name="Muzemil S."/>
            <person name="Studholme D.J."/>
        </authorList>
    </citation>
    <scope>NUCLEOTIDE SEQUENCE [LARGE SCALE GENOMIC DNA]</scope>
</reference>
<evidence type="ECO:0000313" key="1">
    <source>
        <dbReference type="EMBL" id="RRT57440.1"/>
    </source>
</evidence>
<name>A0A426Z0C3_ENSVE</name>
<accession>A0A426Z0C3</accession>
<dbReference type="EMBL" id="AMZH03009157">
    <property type="protein sequence ID" value="RRT57440.1"/>
    <property type="molecule type" value="Genomic_DNA"/>
</dbReference>
<sequence length="58" mass="5702">RAAAPASDAGLPCGLALAAASRPLVGGLGRDLAVGGWPCMGASRGWPPLLLAAFTIKM</sequence>
<organism evidence="1 2">
    <name type="scientific">Ensete ventricosum</name>
    <name type="common">Abyssinian banana</name>
    <name type="synonym">Musa ensete</name>
    <dbReference type="NCBI Taxonomy" id="4639"/>
    <lineage>
        <taxon>Eukaryota</taxon>
        <taxon>Viridiplantae</taxon>
        <taxon>Streptophyta</taxon>
        <taxon>Embryophyta</taxon>
        <taxon>Tracheophyta</taxon>
        <taxon>Spermatophyta</taxon>
        <taxon>Magnoliopsida</taxon>
        <taxon>Liliopsida</taxon>
        <taxon>Zingiberales</taxon>
        <taxon>Musaceae</taxon>
        <taxon>Ensete</taxon>
    </lineage>
</organism>
<dbReference type="Proteomes" id="UP000287651">
    <property type="component" value="Unassembled WGS sequence"/>
</dbReference>
<dbReference type="AlphaFoldDB" id="A0A426Z0C3"/>
<comment type="caution">
    <text evidence="1">The sequence shown here is derived from an EMBL/GenBank/DDBJ whole genome shotgun (WGS) entry which is preliminary data.</text>
</comment>
<protein>
    <submittedName>
        <fullName evidence="1">Uncharacterized protein</fullName>
    </submittedName>
</protein>
<gene>
    <name evidence="1" type="ORF">B296_00036080</name>
</gene>
<feature type="non-terminal residue" evidence="1">
    <location>
        <position position="1"/>
    </location>
</feature>
<proteinExistence type="predicted"/>